<sequence length="371" mass="43537">MQNDRVRGVFVISKETTNKKSRDPFFDNARFILVFLVVFGHLLSPFRNESEILHIVSNFISIFRMPALILMSGYFSKSFYKKGFIHKIIAKTLVPYFIFEIVYSYYNFVLYDYESLTFTFFTPTMGMWFLFSMFCWNVMLFVFTKIKYSILVSFLLGIGIGLFDDAGSYLSLSRTFVFFPFFLIGYYLKADHFNWIKQRSGKIVSIGLIIGCIVSLILIDPVVMRKFLLGKYSFDAIGYTPVFGMFYRVIIYMVMICGILAFLPWVPKKQTSFTHLGQRTAYVFILHFFFIKYVATLDWYLDGGMWNLLIIPFFTVVISFVLSSNYVVNLTKPLIEGSVFSFVMNKWDFFGSFKPQKPFRYISTLLRTIFR</sequence>
<dbReference type="Proteomes" id="UP000095209">
    <property type="component" value="Unassembled WGS sequence"/>
</dbReference>
<feature type="transmembrane region" description="Helical" evidence="3">
    <location>
        <begin position="146"/>
        <end position="163"/>
    </location>
</feature>
<dbReference type="OrthoDB" id="6623990at2"/>
<dbReference type="STRING" id="1305675.BFG57_11125"/>
<comment type="subcellular location">
    <subcellularLocation>
        <location evidence="1">Membrane</location>
    </subcellularLocation>
</comment>
<feature type="transmembrane region" description="Helical" evidence="3">
    <location>
        <begin position="279"/>
        <end position="300"/>
    </location>
</feature>
<feature type="transmembrane region" description="Helical" evidence="3">
    <location>
        <begin position="88"/>
        <end position="106"/>
    </location>
</feature>
<dbReference type="InterPro" id="IPR052734">
    <property type="entry name" value="Nod_factor_acetyltransferase"/>
</dbReference>
<keyword evidence="3" id="KW-0812">Transmembrane</keyword>
<comment type="similarity">
    <text evidence="2">Belongs to the acyltransferase 3 family.</text>
</comment>
<evidence type="ECO:0000256" key="2">
    <source>
        <dbReference type="ARBA" id="ARBA00007400"/>
    </source>
</evidence>
<evidence type="ECO:0000256" key="1">
    <source>
        <dbReference type="ARBA" id="ARBA00004370"/>
    </source>
</evidence>
<reference evidence="5 6" key="1">
    <citation type="submission" date="2016-08" db="EMBL/GenBank/DDBJ databases">
        <title>Genome of Bacillus solimangrovi GH2-4.</title>
        <authorList>
            <person name="Lim S."/>
            <person name="Kim B.-C."/>
        </authorList>
    </citation>
    <scope>NUCLEOTIDE SEQUENCE [LARGE SCALE GENOMIC DNA]</scope>
    <source>
        <strain evidence="5 6">GH2-4</strain>
    </source>
</reference>
<keyword evidence="3" id="KW-1133">Transmembrane helix</keyword>
<feature type="transmembrane region" description="Helical" evidence="3">
    <location>
        <begin position="200"/>
        <end position="219"/>
    </location>
</feature>
<dbReference type="EMBL" id="MJEH01000008">
    <property type="protein sequence ID" value="OEH93864.1"/>
    <property type="molecule type" value="Genomic_DNA"/>
</dbReference>
<comment type="caution">
    <text evidence="5">The sequence shown here is derived from an EMBL/GenBank/DDBJ whole genome shotgun (WGS) entry which is preliminary data.</text>
</comment>
<feature type="transmembrane region" description="Helical" evidence="3">
    <location>
        <begin position="169"/>
        <end position="188"/>
    </location>
</feature>
<dbReference type="Pfam" id="PF01757">
    <property type="entry name" value="Acyl_transf_3"/>
    <property type="match status" value="1"/>
</dbReference>
<organism evidence="5 6">
    <name type="scientific">Bacillus solimangrovi</name>
    <dbReference type="NCBI Taxonomy" id="1305675"/>
    <lineage>
        <taxon>Bacteria</taxon>
        <taxon>Bacillati</taxon>
        <taxon>Bacillota</taxon>
        <taxon>Bacilli</taxon>
        <taxon>Bacillales</taxon>
        <taxon>Bacillaceae</taxon>
        <taxon>Bacillus</taxon>
    </lineage>
</organism>
<feature type="transmembrane region" description="Helical" evidence="3">
    <location>
        <begin position="245"/>
        <end position="267"/>
    </location>
</feature>
<dbReference type="AlphaFoldDB" id="A0A1E5LIF1"/>
<dbReference type="PANTHER" id="PTHR37312:SF1">
    <property type="entry name" value="MEMBRANE-BOUND ACYLTRANSFERASE YKRP-RELATED"/>
    <property type="match status" value="1"/>
</dbReference>
<dbReference type="RefSeq" id="WP_069716155.1">
    <property type="nucleotide sequence ID" value="NZ_MJEH01000008.1"/>
</dbReference>
<protein>
    <recommendedName>
        <fullName evidence="4">Acyltransferase 3 domain-containing protein</fullName>
    </recommendedName>
</protein>
<accession>A0A1E5LIF1</accession>
<name>A0A1E5LIF1_9BACI</name>
<evidence type="ECO:0000259" key="4">
    <source>
        <dbReference type="Pfam" id="PF01757"/>
    </source>
</evidence>
<feature type="transmembrane region" description="Helical" evidence="3">
    <location>
        <begin position="29"/>
        <end position="46"/>
    </location>
</feature>
<proteinExistence type="inferred from homology"/>
<evidence type="ECO:0000313" key="5">
    <source>
        <dbReference type="EMBL" id="OEH93864.1"/>
    </source>
</evidence>
<dbReference type="GO" id="GO:0016747">
    <property type="term" value="F:acyltransferase activity, transferring groups other than amino-acyl groups"/>
    <property type="evidence" value="ECO:0007669"/>
    <property type="project" value="InterPro"/>
</dbReference>
<gene>
    <name evidence="5" type="ORF">BFG57_11125</name>
</gene>
<feature type="domain" description="Acyltransferase 3" evidence="4">
    <location>
        <begin position="24"/>
        <end position="323"/>
    </location>
</feature>
<feature type="transmembrane region" description="Helical" evidence="3">
    <location>
        <begin position="52"/>
        <end position="76"/>
    </location>
</feature>
<feature type="transmembrane region" description="Helical" evidence="3">
    <location>
        <begin position="306"/>
        <end position="328"/>
    </location>
</feature>
<evidence type="ECO:0000256" key="3">
    <source>
        <dbReference type="SAM" id="Phobius"/>
    </source>
</evidence>
<dbReference type="InterPro" id="IPR002656">
    <property type="entry name" value="Acyl_transf_3_dom"/>
</dbReference>
<evidence type="ECO:0000313" key="6">
    <source>
        <dbReference type="Proteomes" id="UP000095209"/>
    </source>
</evidence>
<dbReference type="PANTHER" id="PTHR37312">
    <property type="entry name" value="MEMBRANE-BOUND ACYLTRANSFERASE YKRP-RELATED"/>
    <property type="match status" value="1"/>
</dbReference>
<keyword evidence="3" id="KW-0472">Membrane</keyword>
<feature type="transmembrane region" description="Helical" evidence="3">
    <location>
        <begin position="118"/>
        <end position="139"/>
    </location>
</feature>
<keyword evidence="6" id="KW-1185">Reference proteome</keyword>